<sequence length="219" mass="25909">MDANFTIYHTCHLENSINSTFENSPYKCSPDVPQWLGDGYYFWTDSDFFAHKWGKRPDKYPKGYVITQYSVNLPQNSFLDLVGNVKDQLLFKEQIKKYLERMGEELSRENARAIPISKVLDHLRLAKGGCRDYFKYDAIKAMDCSSIETFSYKFTEEESQKELIPIPTRQQLFLRNLSFLKSKQLVCIKRLENDFSGRKKVYINKYFNKEEYIVEYKGN</sequence>
<accession>A0AAQ1YMG8</accession>
<comment type="caution">
    <text evidence="1">The sequence shown here is derived from an EMBL/GenBank/DDBJ whole genome shotgun (WGS) entry which is preliminary data.</text>
</comment>
<organism evidence="1 2">
    <name type="scientific">Haemophilus haemolyticus</name>
    <dbReference type="NCBI Taxonomy" id="726"/>
    <lineage>
        <taxon>Bacteria</taxon>
        <taxon>Pseudomonadati</taxon>
        <taxon>Pseudomonadota</taxon>
        <taxon>Gammaproteobacteria</taxon>
        <taxon>Pasteurellales</taxon>
        <taxon>Pasteurellaceae</taxon>
        <taxon>Haemophilus</taxon>
    </lineage>
</organism>
<gene>
    <name evidence="1" type="ORF">EGH31_0185</name>
</gene>
<dbReference type="EMBL" id="RWKG01000003">
    <property type="protein sequence ID" value="TDN44136.1"/>
    <property type="molecule type" value="Genomic_DNA"/>
</dbReference>
<dbReference type="Proteomes" id="UP000294998">
    <property type="component" value="Unassembled WGS sequence"/>
</dbReference>
<name>A0AAQ1YMG8_HAEHA</name>
<reference evidence="1 2" key="1">
    <citation type="submission" date="2018-12" db="EMBL/GenBank/DDBJ databases">
        <authorList>
            <person name="Fluit A.C."/>
        </authorList>
    </citation>
    <scope>NUCLEOTIDE SEQUENCE [LARGE SCALE GENOMIC DNA]</scope>
    <source>
        <strain evidence="1 2">16-549009</strain>
    </source>
</reference>
<dbReference type="RefSeq" id="WP_111306196.1">
    <property type="nucleotide sequence ID" value="NZ_RWKG01000003.1"/>
</dbReference>
<evidence type="ECO:0000313" key="2">
    <source>
        <dbReference type="Proteomes" id="UP000294998"/>
    </source>
</evidence>
<protein>
    <submittedName>
        <fullName evidence="1">Uncharacterized protein</fullName>
    </submittedName>
</protein>
<evidence type="ECO:0000313" key="1">
    <source>
        <dbReference type="EMBL" id="TDN44136.1"/>
    </source>
</evidence>
<proteinExistence type="predicted"/>
<dbReference type="AlphaFoldDB" id="A0AAQ1YMG8"/>